<dbReference type="PIRSF" id="PIRSF006806">
    <property type="entry name" value="FTHF_cligase"/>
    <property type="match status" value="1"/>
</dbReference>
<dbReference type="GO" id="GO:0035999">
    <property type="term" value="P:tetrahydrofolate interconversion"/>
    <property type="evidence" value="ECO:0007669"/>
    <property type="project" value="TreeGrafter"/>
</dbReference>
<dbReference type="Gene3D" id="3.40.50.10420">
    <property type="entry name" value="NagB/RpiA/CoA transferase-like"/>
    <property type="match status" value="1"/>
</dbReference>
<accession>A0A381NXH8</accession>
<proteinExistence type="inferred from homology"/>
<keyword evidence="3" id="KW-0067">ATP-binding</keyword>
<dbReference type="NCBIfam" id="TIGR02727">
    <property type="entry name" value="MTHFS_bact"/>
    <property type="match status" value="1"/>
</dbReference>
<keyword evidence="2" id="KW-0547">Nucleotide-binding</keyword>
<dbReference type="PANTHER" id="PTHR23407:SF1">
    <property type="entry name" value="5-FORMYLTETRAHYDROFOLATE CYCLO-LIGASE"/>
    <property type="match status" value="1"/>
</dbReference>
<sequence length="192" mass="22316">MIKNKKFYRKKYQALRMKLLKEEIYDLSDKIVSILKTIPVWDKNTYHLFISSKQKNEVETKKILSYLYDLGKVVVTSKMLPDKKLIHLRVNPSTRFIQNDYNILEPDSSEEILSTNLDVIIIPLLCFDKNGNRVGYGGGYYDKFLSKTENAVMKIGLSFFEPVDCIDGITELDVPLDICVTPEKVYDFRKTI</sequence>
<protein>
    <recommendedName>
        <fullName evidence="5">5-formyltetrahydrofolate cyclo-ligase</fullName>
    </recommendedName>
</protein>
<dbReference type="EMBL" id="UINC01000602">
    <property type="protein sequence ID" value="SUZ58183.1"/>
    <property type="molecule type" value="Genomic_DNA"/>
</dbReference>
<dbReference type="GO" id="GO:0009396">
    <property type="term" value="P:folic acid-containing compound biosynthetic process"/>
    <property type="evidence" value="ECO:0007669"/>
    <property type="project" value="TreeGrafter"/>
</dbReference>
<dbReference type="Pfam" id="PF01812">
    <property type="entry name" value="5-FTHF_cyc-lig"/>
    <property type="match status" value="1"/>
</dbReference>
<organism evidence="4">
    <name type="scientific">marine metagenome</name>
    <dbReference type="NCBI Taxonomy" id="408172"/>
    <lineage>
        <taxon>unclassified sequences</taxon>
        <taxon>metagenomes</taxon>
        <taxon>ecological metagenomes</taxon>
    </lineage>
</organism>
<gene>
    <name evidence="4" type="ORF">METZ01_LOCUS11037</name>
</gene>
<reference evidence="4" key="1">
    <citation type="submission" date="2018-05" db="EMBL/GenBank/DDBJ databases">
        <authorList>
            <person name="Lanie J.A."/>
            <person name="Ng W.-L."/>
            <person name="Kazmierczak K.M."/>
            <person name="Andrzejewski T.M."/>
            <person name="Davidsen T.M."/>
            <person name="Wayne K.J."/>
            <person name="Tettelin H."/>
            <person name="Glass J.I."/>
            <person name="Rusch D."/>
            <person name="Podicherti R."/>
            <person name="Tsui H.-C.T."/>
            <person name="Winkler M.E."/>
        </authorList>
    </citation>
    <scope>NUCLEOTIDE SEQUENCE</scope>
</reference>
<dbReference type="SUPFAM" id="SSF100950">
    <property type="entry name" value="NagB/RpiA/CoA transferase-like"/>
    <property type="match status" value="1"/>
</dbReference>
<evidence type="ECO:0000313" key="4">
    <source>
        <dbReference type="EMBL" id="SUZ58183.1"/>
    </source>
</evidence>
<evidence type="ECO:0008006" key="5">
    <source>
        <dbReference type="Google" id="ProtNLM"/>
    </source>
</evidence>
<dbReference type="GO" id="GO:0005524">
    <property type="term" value="F:ATP binding"/>
    <property type="evidence" value="ECO:0007669"/>
    <property type="project" value="UniProtKB-KW"/>
</dbReference>
<evidence type="ECO:0000256" key="1">
    <source>
        <dbReference type="ARBA" id="ARBA00010638"/>
    </source>
</evidence>
<name>A0A381NXH8_9ZZZZ</name>
<evidence type="ECO:0000256" key="2">
    <source>
        <dbReference type="ARBA" id="ARBA00022741"/>
    </source>
</evidence>
<comment type="similarity">
    <text evidence="1">Belongs to the 5-formyltetrahydrofolate cyclo-ligase family.</text>
</comment>
<dbReference type="GO" id="GO:0030272">
    <property type="term" value="F:5-formyltetrahydrofolate cyclo-ligase activity"/>
    <property type="evidence" value="ECO:0007669"/>
    <property type="project" value="TreeGrafter"/>
</dbReference>
<evidence type="ECO:0000256" key="3">
    <source>
        <dbReference type="ARBA" id="ARBA00022840"/>
    </source>
</evidence>
<dbReference type="AlphaFoldDB" id="A0A381NXH8"/>
<dbReference type="InterPro" id="IPR024185">
    <property type="entry name" value="FTHF_cligase-like_sf"/>
</dbReference>
<dbReference type="InterPro" id="IPR002698">
    <property type="entry name" value="FTHF_cligase"/>
</dbReference>
<dbReference type="InterPro" id="IPR037171">
    <property type="entry name" value="NagB/RpiA_transferase-like"/>
</dbReference>
<dbReference type="PANTHER" id="PTHR23407">
    <property type="entry name" value="ATPASE INHIBITOR/5-FORMYLTETRAHYDROFOLATE CYCLO-LIGASE"/>
    <property type="match status" value="1"/>
</dbReference>